<dbReference type="InterPro" id="IPR015889">
    <property type="entry name" value="Intradiol_dOase_core"/>
</dbReference>
<name>A0ABR2UYL6_9PEZI</name>
<dbReference type="InterPro" id="IPR015867">
    <property type="entry name" value="N-reg_PII/ATP_PRibTrfase_C"/>
</dbReference>
<keyword evidence="5" id="KW-1185">Reference proteome</keyword>
<feature type="signal peptide" evidence="2">
    <location>
        <begin position="1"/>
        <end position="21"/>
    </location>
</feature>
<protein>
    <recommendedName>
        <fullName evidence="1">ATP phosphoribosyltransferase</fullName>
    </recommendedName>
</protein>
<keyword evidence="4" id="KW-0560">Oxidoreductase</keyword>
<dbReference type="Pfam" id="PF00775">
    <property type="entry name" value="Dioxygenase_C"/>
    <property type="match status" value="1"/>
</dbReference>
<dbReference type="PANTHER" id="PTHR34315:SF1">
    <property type="entry name" value="INTRADIOL RING-CLEAVAGE DIOXYGENASES DOMAIN-CONTAINING PROTEIN-RELATED"/>
    <property type="match status" value="1"/>
</dbReference>
<feature type="domain" description="Intradiol ring-cleavage dioxygenases" evidence="3">
    <location>
        <begin position="138"/>
        <end position="227"/>
    </location>
</feature>
<accession>A0ABR2UYL6</accession>
<evidence type="ECO:0000313" key="4">
    <source>
        <dbReference type="EMBL" id="KAK9419518.1"/>
    </source>
</evidence>
<keyword evidence="4" id="KW-0223">Dioxygenase</keyword>
<dbReference type="CDD" id="cd03457">
    <property type="entry name" value="intradiol_dioxygenase_like"/>
    <property type="match status" value="1"/>
</dbReference>
<dbReference type="Gene3D" id="3.30.70.120">
    <property type="match status" value="1"/>
</dbReference>
<proteinExistence type="predicted"/>
<evidence type="ECO:0000256" key="1">
    <source>
        <dbReference type="ARBA" id="ARBA00020998"/>
    </source>
</evidence>
<comment type="caution">
    <text evidence="4">The sequence shown here is derived from an EMBL/GenBank/DDBJ whole genome shotgun (WGS) entry which is preliminary data.</text>
</comment>
<evidence type="ECO:0000313" key="5">
    <source>
        <dbReference type="Proteomes" id="UP001408356"/>
    </source>
</evidence>
<dbReference type="SUPFAM" id="SSF49482">
    <property type="entry name" value="Aromatic compound dioxygenase"/>
    <property type="match status" value="1"/>
</dbReference>
<organism evidence="4 5">
    <name type="scientific">Seiridium unicorne</name>
    <dbReference type="NCBI Taxonomy" id="138068"/>
    <lineage>
        <taxon>Eukaryota</taxon>
        <taxon>Fungi</taxon>
        <taxon>Dikarya</taxon>
        <taxon>Ascomycota</taxon>
        <taxon>Pezizomycotina</taxon>
        <taxon>Sordariomycetes</taxon>
        <taxon>Xylariomycetidae</taxon>
        <taxon>Amphisphaeriales</taxon>
        <taxon>Sporocadaceae</taxon>
        <taxon>Seiridium</taxon>
    </lineage>
</organism>
<dbReference type="Gene3D" id="2.60.130.10">
    <property type="entry name" value="Aromatic compound dioxygenase"/>
    <property type="match status" value="1"/>
</dbReference>
<evidence type="ECO:0000259" key="3">
    <source>
        <dbReference type="Pfam" id="PF00775"/>
    </source>
</evidence>
<sequence length="461" mass="50202">MRFSPAITSGLALLSSSVVLAHPGHDVNKEIAARQEYLSTVKRTNLGHCAEKLKVRGIERRNVARRHSKLQDARAKRGLKKRDLGTVLATSHNATALGYNLDTPYDELFSGLNNSCLLSPEATQGPYYVGGEYIRENVIEDQEGVDMILDYQVIDVDTCEPVPEVYLEMWHCNSTGVYSGIVAGGNGNKNDTTNLDTTFLRGIQKTDADGVAQFETLFPGHYLSRTNHIHILVHSANSTAFSNDTLGNTIWSSHVGQTFFDQDLIDAVETLAPYNTNWQPVTLNEDDNVLQGETATDGIDPVFQYTLLSESIADGLFGWIAFGINTTQAQSLSPAAFYYEDGGVTNPNQGSGPGGPPPSQYHYILVLNEMSSIARFKLVFFVPPAAVEACKTAIFGAGAGRYPAYTECCWTSSGTGQFRPGDAANPHIGKVGQLEHTDEVRVEALCLGEDVTRKSVQALKQ</sequence>
<dbReference type="GO" id="GO:0051213">
    <property type="term" value="F:dioxygenase activity"/>
    <property type="evidence" value="ECO:0007669"/>
    <property type="project" value="UniProtKB-KW"/>
</dbReference>
<feature type="chain" id="PRO_5045319406" description="ATP phosphoribosyltransferase" evidence="2">
    <location>
        <begin position="22"/>
        <end position="461"/>
    </location>
</feature>
<dbReference type="SUPFAM" id="SSF102705">
    <property type="entry name" value="NIF3 (NGG1p interacting factor 3)-like"/>
    <property type="match status" value="1"/>
</dbReference>
<reference evidence="4 5" key="1">
    <citation type="journal article" date="2024" name="J. Plant Pathol.">
        <title>Sequence and assembly of the genome of Seiridium unicorne, isolate CBS 538.82, causal agent of cypress canker disease.</title>
        <authorList>
            <person name="Scali E."/>
            <person name="Rocca G.D."/>
            <person name="Danti R."/>
            <person name="Garbelotto M."/>
            <person name="Barberini S."/>
            <person name="Baroncelli R."/>
            <person name="Emiliani G."/>
        </authorList>
    </citation>
    <scope>NUCLEOTIDE SEQUENCE [LARGE SCALE GENOMIC DNA]</scope>
    <source>
        <strain evidence="4 5">BM-138-508</strain>
    </source>
</reference>
<dbReference type="InterPro" id="IPR000627">
    <property type="entry name" value="Intradiol_dOase_C"/>
</dbReference>
<keyword evidence="2" id="KW-0732">Signal</keyword>
<evidence type="ECO:0000256" key="2">
    <source>
        <dbReference type="SAM" id="SignalP"/>
    </source>
</evidence>
<dbReference type="EMBL" id="JARVKF010000310">
    <property type="protein sequence ID" value="KAK9419518.1"/>
    <property type="molecule type" value="Genomic_DNA"/>
</dbReference>
<gene>
    <name evidence="4" type="ORF">SUNI508_07254</name>
</gene>
<dbReference type="InterPro" id="IPR036069">
    <property type="entry name" value="DUF34/NIF3_sf"/>
</dbReference>
<dbReference type="Proteomes" id="UP001408356">
    <property type="component" value="Unassembled WGS sequence"/>
</dbReference>
<dbReference type="PANTHER" id="PTHR34315">
    <property type="match status" value="1"/>
</dbReference>